<name>A0ABC8RAD3_9AQUA</name>
<dbReference type="InterPro" id="IPR050600">
    <property type="entry name" value="SETD3_SETD6_MTase"/>
</dbReference>
<gene>
    <name evidence="5" type="ORF">ILEXP_LOCUS9344</name>
</gene>
<reference evidence="5 6" key="1">
    <citation type="submission" date="2024-02" db="EMBL/GenBank/DDBJ databases">
        <authorList>
            <person name="Vignale AGUSTIN F."/>
            <person name="Sosa J E."/>
            <person name="Modenutti C."/>
        </authorList>
    </citation>
    <scope>NUCLEOTIDE SEQUENCE [LARGE SCALE GENOMIC DNA]</scope>
</reference>
<dbReference type="EMBL" id="CAUOFW020001169">
    <property type="protein sequence ID" value="CAK9141727.1"/>
    <property type="molecule type" value="Genomic_DNA"/>
</dbReference>
<dbReference type="InterPro" id="IPR015353">
    <property type="entry name" value="Rubisco_LSMT_subst-bd"/>
</dbReference>
<evidence type="ECO:0000256" key="2">
    <source>
        <dbReference type="ARBA" id="ARBA00022679"/>
    </source>
</evidence>
<feature type="domain" description="Rubisco LSMT substrate-binding" evidence="4">
    <location>
        <begin position="137"/>
        <end position="181"/>
    </location>
</feature>
<feature type="non-terminal residue" evidence="5">
    <location>
        <position position="183"/>
    </location>
</feature>
<evidence type="ECO:0000259" key="4">
    <source>
        <dbReference type="Pfam" id="PF09273"/>
    </source>
</evidence>
<dbReference type="Pfam" id="PF09273">
    <property type="entry name" value="Rubis-subs-bind"/>
    <property type="match status" value="1"/>
</dbReference>
<dbReference type="AlphaFoldDB" id="A0ABC8RAD3"/>
<evidence type="ECO:0000313" key="5">
    <source>
        <dbReference type="EMBL" id="CAK9141727.1"/>
    </source>
</evidence>
<evidence type="ECO:0000256" key="3">
    <source>
        <dbReference type="ARBA" id="ARBA00022691"/>
    </source>
</evidence>
<dbReference type="PANTHER" id="PTHR13271:SF54">
    <property type="entry name" value="PROTEIN PLASTID TRANSCRIPTIONALLY ACTIVE 14"/>
    <property type="match status" value="1"/>
</dbReference>
<sequence length="183" mass="20376">MLATITRLAVKSIILIQFVLECGDAGRCCCMHMLWNEILVLLRLAGFSSYNAATYAEHICVYQDLLLANPWDVIQFSGNARIHLDSFLSVFNISGLPEEYYHNSQLSNDGDSFVDGAVIAAARTLPTWSNGDVPPIPSTERKAVKELQEECQQKLAEFPTTSEQDQRILDSKPEARRTLVAAI</sequence>
<dbReference type="Gene3D" id="3.90.1420.10">
    <property type="entry name" value="Rubisco LSMT, substrate-binding domain"/>
    <property type="match status" value="1"/>
</dbReference>
<comment type="caution">
    <text evidence="5">The sequence shown here is derived from an EMBL/GenBank/DDBJ whole genome shotgun (WGS) entry which is preliminary data.</text>
</comment>
<evidence type="ECO:0000256" key="1">
    <source>
        <dbReference type="ARBA" id="ARBA00022603"/>
    </source>
</evidence>
<dbReference type="GO" id="GO:0008168">
    <property type="term" value="F:methyltransferase activity"/>
    <property type="evidence" value="ECO:0007669"/>
    <property type="project" value="UniProtKB-KW"/>
</dbReference>
<keyword evidence="2" id="KW-0808">Transferase</keyword>
<protein>
    <recommendedName>
        <fullName evidence="4">Rubisco LSMT substrate-binding domain-containing protein</fullName>
    </recommendedName>
</protein>
<dbReference type="Proteomes" id="UP001642360">
    <property type="component" value="Unassembled WGS sequence"/>
</dbReference>
<keyword evidence="3" id="KW-0949">S-adenosyl-L-methionine</keyword>
<proteinExistence type="predicted"/>
<dbReference type="InterPro" id="IPR036464">
    <property type="entry name" value="Rubisco_LSMT_subst-bd_sf"/>
</dbReference>
<organism evidence="5 6">
    <name type="scientific">Ilex paraguariensis</name>
    <name type="common">yerba mate</name>
    <dbReference type="NCBI Taxonomy" id="185542"/>
    <lineage>
        <taxon>Eukaryota</taxon>
        <taxon>Viridiplantae</taxon>
        <taxon>Streptophyta</taxon>
        <taxon>Embryophyta</taxon>
        <taxon>Tracheophyta</taxon>
        <taxon>Spermatophyta</taxon>
        <taxon>Magnoliopsida</taxon>
        <taxon>eudicotyledons</taxon>
        <taxon>Gunneridae</taxon>
        <taxon>Pentapetalae</taxon>
        <taxon>asterids</taxon>
        <taxon>campanulids</taxon>
        <taxon>Aquifoliales</taxon>
        <taxon>Aquifoliaceae</taxon>
        <taxon>Ilex</taxon>
    </lineage>
</organism>
<evidence type="ECO:0000313" key="6">
    <source>
        <dbReference type="Proteomes" id="UP001642360"/>
    </source>
</evidence>
<dbReference type="GO" id="GO:0032259">
    <property type="term" value="P:methylation"/>
    <property type="evidence" value="ECO:0007669"/>
    <property type="project" value="UniProtKB-KW"/>
</dbReference>
<keyword evidence="1" id="KW-0489">Methyltransferase</keyword>
<accession>A0ABC8RAD3</accession>
<keyword evidence="6" id="KW-1185">Reference proteome</keyword>
<dbReference type="SUPFAM" id="SSF81822">
    <property type="entry name" value="RuBisCo LSMT C-terminal, substrate-binding domain"/>
    <property type="match status" value="1"/>
</dbReference>
<dbReference type="PANTHER" id="PTHR13271">
    <property type="entry name" value="UNCHARACTERIZED PUTATIVE METHYLTRANSFERASE"/>
    <property type="match status" value="1"/>
</dbReference>